<dbReference type="Proteomes" id="UP001501509">
    <property type="component" value="Unassembled WGS sequence"/>
</dbReference>
<evidence type="ECO:0008006" key="3">
    <source>
        <dbReference type="Google" id="ProtNLM"/>
    </source>
</evidence>
<name>A0ABN3QJ90_9ACTN</name>
<gene>
    <name evidence="1" type="ORF">GCM10010411_76360</name>
</gene>
<protein>
    <recommendedName>
        <fullName evidence="3">Transposase</fullName>
    </recommendedName>
</protein>
<organism evidence="1 2">
    <name type="scientific">Actinomadura fulvescens</name>
    <dbReference type="NCBI Taxonomy" id="46160"/>
    <lineage>
        <taxon>Bacteria</taxon>
        <taxon>Bacillati</taxon>
        <taxon>Actinomycetota</taxon>
        <taxon>Actinomycetes</taxon>
        <taxon>Streptosporangiales</taxon>
        <taxon>Thermomonosporaceae</taxon>
        <taxon>Actinomadura</taxon>
    </lineage>
</organism>
<sequence length="159" mass="17361">MTTSAAPRATPVTSLTKGPKTVRGMVIAAIANAAHRTGETIGAAQPCEHLPAWPTGPMRTPPEVEDAARQAERLRVHIARQECQCRRGLRTHIIDEAARAWLNLVSLGKTHTGVNETPGPLRKHTARRFGQQARAISEDAAWMVGARQQTSDRVHRRTA</sequence>
<evidence type="ECO:0000313" key="1">
    <source>
        <dbReference type="EMBL" id="GAA2627866.1"/>
    </source>
</evidence>
<keyword evidence="2" id="KW-1185">Reference proteome</keyword>
<accession>A0ABN3QJ90</accession>
<comment type="caution">
    <text evidence="1">The sequence shown here is derived from an EMBL/GenBank/DDBJ whole genome shotgun (WGS) entry which is preliminary data.</text>
</comment>
<evidence type="ECO:0000313" key="2">
    <source>
        <dbReference type="Proteomes" id="UP001501509"/>
    </source>
</evidence>
<reference evidence="1 2" key="1">
    <citation type="journal article" date="2019" name="Int. J. Syst. Evol. Microbiol.">
        <title>The Global Catalogue of Microorganisms (GCM) 10K type strain sequencing project: providing services to taxonomists for standard genome sequencing and annotation.</title>
        <authorList>
            <consortium name="The Broad Institute Genomics Platform"/>
            <consortium name="The Broad Institute Genome Sequencing Center for Infectious Disease"/>
            <person name="Wu L."/>
            <person name="Ma J."/>
        </authorList>
    </citation>
    <scope>NUCLEOTIDE SEQUENCE [LARGE SCALE GENOMIC DNA]</scope>
    <source>
        <strain evidence="1 2">JCM 6833</strain>
    </source>
</reference>
<dbReference type="EMBL" id="BAAATD010000013">
    <property type="protein sequence ID" value="GAA2627866.1"/>
    <property type="molecule type" value="Genomic_DNA"/>
</dbReference>
<proteinExistence type="predicted"/>